<dbReference type="PANTHER" id="PTHR42912">
    <property type="entry name" value="METHYLTRANSFERASE"/>
    <property type="match status" value="1"/>
</dbReference>
<dbReference type="EMBL" id="BMRP01000008">
    <property type="protein sequence ID" value="GGU61331.1"/>
    <property type="molecule type" value="Genomic_DNA"/>
</dbReference>
<evidence type="ECO:0000313" key="2">
    <source>
        <dbReference type="EMBL" id="GGU61331.1"/>
    </source>
</evidence>
<organism evidence="2 3">
    <name type="scientific">Streptomyces albospinus</name>
    <dbReference type="NCBI Taxonomy" id="285515"/>
    <lineage>
        <taxon>Bacteria</taxon>
        <taxon>Bacillati</taxon>
        <taxon>Actinomycetota</taxon>
        <taxon>Actinomycetes</taxon>
        <taxon>Kitasatosporales</taxon>
        <taxon>Streptomycetaceae</taxon>
        <taxon>Streptomyces</taxon>
    </lineage>
</organism>
<dbReference type="InterPro" id="IPR029063">
    <property type="entry name" value="SAM-dependent_MTases_sf"/>
</dbReference>
<dbReference type="GO" id="GO:0008168">
    <property type="term" value="F:methyltransferase activity"/>
    <property type="evidence" value="ECO:0007669"/>
    <property type="project" value="UniProtKB-KW"/>
</dbReference>
<comment type="caution">
    <text evidence="2">The sequence shown here is derived from an EMBL/GenBank/DDBJ whole genome shotgun (WGS) entry which is preliminary data.</text>
</comment>
<dbReference type="GO" id="GO:0032259">
    <property type="term" value="P:methylation"/>
    <property type="evidence" value="ECO:0007669"/>
    <property type="project" value="UniProtKB-KW"/>
</dbReference>
<accession>A0ABQ2UZ89</accession>
<keyword evidence="2" id="KW-0808">Transferase</keyword>
<sequence>MTASDPSHALEPSDVRSTRTAYDTVAVDYERLLRSALAAMPMDRAMLGAFAELVQADGGGPVVDLGCGPGRITGHLHSLGLDVSGVDLSPEMVAVARRTHPELRFDEGSMAELGLADGGFAGVVAWYSIIHTPPERLPVLFAEFARVLAPGGHLLLAFKIGDELHHLDHAYGHELSLDVYWLSPDRIAELLNQAGFAVNTRVVREPEGHEKGPQAYLLARKAGDRPAGTTGE</sequence>
<name>A0ABQ2UZ89_9ACTN</name>
<proteinExistence type="predicted"/>
<dbReference type="InterPro" id="IPR041698">
    <property type="entry name" value="Methyltransf_25"/>
</dbReference>
<dbReference type="Gene3D" id="3.40.50.150">
    <property type="entry name" value="Vaccinia Virus protein VP39"/>
    <property type="match status" value="1"/>
</dbReference>
<dbReference type="RefSeq" id="WP_189299806.1">
    <property type="nucleotide sequence ID" value="NZ_BMRP01000008.1"/>
</dbReference>
<dbReference type="SUPFAM" id="SSF53335">
    <property type="entry name" value="S-adenosyl-L-methionine-dependent methyltransferases"/>
    <property type="match status" value="1"/>
</dbReference>
<dbReference type="PANTHER" id="PTHR42912:SF95">
    <property type="entry name" value="METHYLTRANSFERASE TYPE 11 DOMAIN-CONTAINING PROTEIN"/>
    <property type="match status" value="1"/>
</dbReference>
<feature type="domain" description="Methyltransferase" evidence="1">
    <location>
        <begin position="62"/>
        <end position="152"/>
    </location>
</feature>
<dbReference type="InterPro" id="IPR050508">
    <property type="entry name" value="Methyltransf_Superfamily"/>
</dbReference>
<dbReference type="Proteomes" id="UP000654471">
    <property type="component" value="Unassembled WGS sequence"/>
</dbReference>
<dbReference type="CDD" id="cd02440">
    <property type="entry name" value="AdoMet_MTases"/>
    <property type="match status" value="1"/>
</dbReference>
<keyword evidence="2" id="KW-0489">Methyltransferase</keyword>
<keyword evidence="3" id="KW-1185">Reference proteome</keyword>
<reference evidence="3" key="1">
    <citation type="journal article" date="2019" name="Int. J. Syst. Evol. Microbiol.">
        <title>The Global Catalogue of Microorganisms (GCM) 10K type strain sequencing project: providing services to taxonomists for standard genome sequencing and annotation.</title>
        <authorList>
            <consortium name="The Broad Institute Genomics Platform"/>
            <consortium name="The Broad Institute Genome Sequencing Center for Infectious Disease"/>
            <person name="Wu L."/>
            <person name="Ma J."/>
        </authorList>
    </citation>
    <scope>NUCLEOTIDE SEQUENCE [LARGE SCALE GENOMIC DNA]</scope>
    <source>
        <strain evidence="3">JCM 3399</strain>
    </source>
</reference>
<evidence type="ECO:0000259" key="1">
    <source>
        <dbReference type="Pfam" id="PF13649"/>
    </source>
</evidence>
<dbReference type="Pfam" id="PF13649">
    <property type="entry name" value="Methyltransf_25"/>
    <property type="match status" value="1"/>
</dbReference>
<protein>
    <submittedName>
        <fullName evidence="2">Methyltransferase</fullName>
    </submittedName>
</protein>
<evidence type="ECO:0000313" key="3">
    <source>
        <dbReference type="Proteomes" id="UP000654471"/>
    </source>
</evidence>
<gene>
    <name evidence="2" type="ORF">GCM10010211_27870</name>
</gene>